<dbReference type="GeneID" id="42005279"/>
<gene>
    <name evidence="1" type="ORF">SmJEL517_g04054</name>
</gene>
<dbReference type="Gene3D" id="6.10.140.1230">
    <property type="match status" value="1"/>
</dbReference>
<dbReference type="Proteomes" id="UP000319731">
    <property type="component" value="Unassembled WGS sequence"/>
</dbReference>
<accession>A0A507C5W6</accession>
<dbReference type="OrthoDB" id="5594417at2759"/>
<organism evidence="1 2">
    <name type="scientific">Synchytrium microbalum</name>
    <dbReference type="NCBI Taxonomy" id="1806994"/>
    <lineage>
        <taxon>Eukaryota</taxon>
        <taxon>Fungi</taxon>
        <taxon>Fungi incertae sedis</taxon>
        <taxon>Chytridiomycota</taxon>
        <taxon>Chytridiomycota incertae sedis</taxon>
        <taxon>Chytridiomycetes</taxon>
        <taxon>Synchytriales</taxon>
        <taxon>Synchytriaceae</taxon>
        <taxon>Synchytrium</taxon>
    </lineage>
</organism>
<proteinExistence type="predicted"/>
<dbReference type="AlphaFoldDB" id="A0A507C5W6"/>
<dbReference type="STRING" id="1806994.A0A507C5W6"/>
<evidence type="ECO:0000313" key="2">
    <source>
        <dbReference type="Proteomes" id="UP000319731"/>
    </source>
</evidence>
<protein>
    <submittedName>
        <fullName evidence="1">Uncharacterized protein</fullName>
    </submittedName>
</protein>
<comment type="caution">
    <text evidence="1">The sequence shown here is derived from an EMBL/GenBank/DDBJ whole genome shotgun (WGS) entry which is preliminary data.</text>
</comment>
<name>A0A507C5W6_9FUNG</name>
<dbReference type="RefSeq" id="XP_031023994.1">
    <property type="nucleotide sequence ID" value="XM_031169982.1"/>
</dbReference>
<reference evidence="1 2" key="1">
    <citation type="journal article" date="2019" name="Sci. Rep.">
        <title>Comparative genomics of chytrid fungi reveal insights into the obligate biotrophic and pathogenic lifestyle of Synchytrium endobioticum.</title>
        <authorList>
            <person name="van de Vossenberg B.T.L.H."/>
            <person name="Warris S."/>
            <person name="Nguyen H.D.T."/>
            <person name="van Gent-Pelzer M.P.E."/>
            <person name="Joly D.L."/>
            <person name="van de Geest H.C."/>
            <person name="Bonants P.J.M."/>
            <person name="Smith D.S."/>
            <person name="Levesque C.A."/>
            <person name="van der Lee T.A.J."/>
        </authorList>
    </citation>
    <scope>NUCLEOTIDE SEQUENCE [LARGE SCALE GENOMIC DNA]</scope>
    <source>
        <strain evidence="1 2">JEL517</strain>
    </source>
</reference>
<keyword evidence="2" id="KW-1185">Reference proteome</keyword>
<sequence>MFGSSMFESSLPARRDARLKEAKSNVKRVSRDLGRDRNDVERTERALLGQIRMLVQRGEIPRARIIASQVAHYRMLADRNFGAAAMIQTRAQVAASNHKINRAEIDALKCMSYSNFEESLTTVQRREAKYAERMEMFETMESIMNEGMDEIYGEPEVSRKAGANEKLSGTFDGPNTPSFDREIDAVIRQAIEPGLRREYIGSGKASDDRKSVQVKAYTPDFDEFAPSCTVSIPTLDISTSMLTHLIRSDAVCIKSLGLGTHSRANYDAALGTAKGLRVGVLLGRRWVPLAPDASLRESGISEGGVVYVEVIGGPTSL</sequence>
<dbReference type="EMBL" id="QEAO01000025">
    <property type="protein sequence ID" value="TPX32865.1"/>
    <property type="molecule type" value="Genomic_DNA"/>
</dbReference>
<evidence type="ECO:0000313" key="1">
    <source>
        <dbReference type="EMBL" id="TPX32865.1"/>
    </source>
</evidence>